<dbReference type="InterPro" id="IPR013221">
    <property type="entry name" value="Mur_ligase_cen"/>
</dbReference>
<dbReference type="NCBIfam" id="TIGR01085">
    <property type="entry name" value="murE"/>
    <property type="match status" value="1"/>
</dbReference>
<dbReference type="InterPro" id="IPR004101">
    <property type="entry name" value="Mur_ligase_C"/>
</dbReference>
<evidence type="ECO:0000313" key="12">
    <source>
        <dbReference type="EMBL" id="MBL6811263.1"/>
    </source>
</evidence>
<dbReference type="Gene3D" id="3.90.190.20">
    <property type="entry name" value="Mur ligase, C-terminal domain"/>
    <property type="match status" value="1"/>
</dbReference>
<dbReference type="Pfam" id="PF08245">
    <property type="entry name" value="Mur_ligase_M"/>
    <property type="match status" value="1"/>
</dbReference>
<dbReference type="SUPFAM" id="SSF53623">
    <property type="entry name" value="MurD-like peptide ligases, catalytic domain"/>
    <property type="match status" value="1"/>
</dbReference>
<evidence type="ECO:0000256" key="5">
    <source>
        <dbReference type="ARBA" id="ARBA00022840"/>
    </source>
</evidence>
<keyword evidence="2" id="KW-0963">Cytoplasm</keyword>
<dbReference type="GO" id="GO:0008360">
    <property type="term" value="P:regulation of cell shape"/>
    <property type="evidence" value="ECO:0007669"/>
    <property type="project" value="UniProtKB-KW"/>
</dbReference>
<protein>
    <submittedName>
        <fullName evidence="12">UDP-N-acetylmuramoyl-L-alanyl-D-glutamate--2, 6-diaminopimelate ligase</fullName>
    </submittedName>
</protein>
<dbReference type="GO" id="GO:0005737">
    <property type="term" value="C:cytoplasm"/>
    <property type="evidence" value="ECO:0007669"/>
    <property type="project" value="UniProtKB-SubCell"/>
</dbReference>
<dbReference type="GO" id="GO:0009252">
    <property type="term" value="P:peptidoglycan biosynthetic process"/>
    <property type="evidence" value="ECO:0007669"/>
    <property type="project" value="UniProtKB-KW"/>
</dbReference>
<evidence type="ECO:0000256" key="1">
    <source>
        <dbReference type="ARBA" id="ARBA00005898"/>
    </source>
</evidence>
<keyword evidence="8 9" id="KW-0961">Cell wall biogenesis/degradation</keyword>
<dbReference type="InterPro" id="IPR036565">
    <property type="entry name" value="Mur-like_cat_sf"/>
</dbReference>
<dbReference type="GO" id="GO:0051301">
    <property type="term" value="P:cell division"/>
    <property type="evidence" value="ECO:0007669"/>
    <property type="project" value="UniProtKB-KW"/>
</dbReference>
<name>A0A937LF98_9GAMM</name>
<dbReference type="InterPro" id="IPR018109">
    <property type="entry name" value="Folylpolyglutamate_synth_CS"/>
</dbReference>
<keyword evidence="5" id="KW-0067">ATP-binding</keyword>
<evidence type="ECO:0000256" key="9">
    <source>
        <dbReference type="RuleBase" id="RU004135"/>
    </source>
</evidence>
<dbReference type="PROSITE" id="PS01011">
    <property type="entry name" value="FOLYLPOLYGLU_SYNT_1"/>
    <property type="match status" value="1"/>
</dbReference>
<evidence type="ECO:0000256" key="4">
    <source>
        <dbReference type="ARBA" id="ARBA00022741"/>
    </source>
</evidence>
<feature type="domain" description="Mur ligase central" evidence="11">
    <location>
        <begin position="101"/>
        <end position="290"/>
    </location>
</feature>
<dbReference type="GO" id="GO:0005524">
    <property type="term" value="F:ATP binding"/>
    <property type="evidence" value="ECO:0007669"/>
    <property type="project" value="UniProtKB-KW"/>
</dbReference>
<comment type="caution">
    <text evidence="12">The sequence shown here is derived from an EMBL/GenBank/DDBJ whole genome shotgun (WGS) entry which is preliminary data.</text>
</comment>
<dbReference type="PANTHER" id="PTHR23135:SF4">
    <property type="entry name" value="UDP-N-ACETYLMURAMOYL-L-ALANYL-D-GLUTAMATE--2,6-DIAMINOPIMELATE LIGASE MURE HOMOLOG, CHLOROPLASTIC"/>
    <property type="match status" value="1"/>
</dbReference>
<keyword evidence="6 9" id="KW-0133">Cell shape</keyword>
<evidence type="ECO:0000256" key="8">
    <source>
        <dbReference type="ARBA" id="ARBA00023316"/>
    </source>
</evidence>
<dbReference type="InterPro" id="IPR036615">
    <property type="entry name" value="Mur_ligase_C_dom_sf"/>
</dbReference>
<comment type="subcellular location">
    <subcellularLocation>
        <location evidence="9">Cytoplasm</location>
    </subcellularLocation>
</comment>
<sequence>MLSLTENLSKLESIKITGFTDNSNFVERDYAFISFSKNPKEALKYSKDAIDKGAIIVISQVNLHQYLKDKNLFDSNLVNHKDKYLETLFARSKKSIKIVGITGTNGKSSTAFFLHQLLSFKDSKATLLTNTPEVSNLKNTQFTPLTTPDNFLLHHFLKKTIDLKRKYFLMEVSSHGIDQGRISGLDFFAKSLTSFSKDHLDYHKNFSSYRNVKKSFFSTSDENNIVSIDNDLGKEIYSENKSTLTISVNDKVANLYLKNNLIKTPWGDLTNFFPFKSKFMISNFLCALGLYGKIFNEIDFEAEMLKNLKNLPGRLQKISLFQDKICYVDYAHTPDALKSVLDYLRGRYKGKIITLFGCGGERDSSKRGEMGKIAQEKSDFQIITNDNPRNEDPKKIVAQIVKDMHLKKFDIIFDRKEAISEGLKKLKKLEQESVLLVAGKGHENFQILKGKEIEFNDLTFINELKDVI</sequence>
<dbReference type="GO" id="GO:0071555">
    <property type="term" value="P:cell wall organization"/>
    <property type="evidence" value="ECO:0007669"/>
    <property type="project" value="UniProtKB-KW"/>
</dbReference>
<dbReference type="GO" id="GO:0004326">
    <property type="term" value="F:tetrahydrofolylpolyglutamate synthase activity"/>
    <property type="evidence" value="ECO:0007669"/>
    <property type="project" value="InterPro"/>
</dbReference>
<keyword evidence="9" id="KW-0132">Cell division</keyword>
<keyword evidence="9" id="KW-0131">Cell cycle</keyword>
<dbReference type="EMBL" id="JADHQC010000001">
    <property type="protein sequence ID" value="MBL6811263.1"/>
    <property type="molecule type" value="Genomic_DNA"/>
</dbReference>
<comment type="similarity">
    <text evidence="1">Belongs to the MurCDEF family. MurE subfamily.</text>
</comment>
<evidence type="ECO:0000256" key="6">
    <source>
        <dbReference type="ARBA" id="ARBA00022960"/>
    </source>
</evidence>
<gene>
    <name evidence="12" type="ORF">ISQ63_00075</name>
</gene>
<accession>A0A937LF98</accession>
<evidence type="ECO:0000259" key="11">
    <source>
        <dbReference type="Pfam" id="PF08245"/>
    </source>
</evidence>
<evidence type="ECO:0000259" key="10">
    <source>
        <dbReference type="Pfam" id="PF02875"/>
    </source>
</evidence>
<evidence type="ECO:0000256" key="3">
    <source>
        <dbReference type="ARBA" id="ARBA00022598"/>
    </source>
</evidence>
<dbReference type="PANTHER" id="PTHR23135">
    <property type="entry name" value="MUR LIGASE FAMILY MEMBER"/>
    <property type="match status" value="1"/>
</dbReference>
<dbReference type="Gene3D" id="3.40.1190.10">
    <property type="entry name" value="Mur-like, catalytic domain"/>
    <property type="match status" value="1"/>
</dbReference>
<keyword evidence="4" id="KW-0547">Nucleotide-binding</keyword>
<dbReference type="SUPFAM" id="SSF53244">
    <property type="entry name" value="MurD-like peptide ligases, peptide-binding domain"/>
    <property type="match status" value="1"/>
</dbReference>
<keyword evidence="7 9" id="KW-0573">Peptidoglycan synthesis</keyword>
<proteinExistence type="inferred from homology"/>
<dbReference type="Proteomes" id="UP000744438">
    <property type="component" value="Unassembled WGS sequence"/>
</dbReference>
<dbReference type="AlphaFoldDB" id="A0A937LF98"/>
<reference evidence="12" key="1">
    <citation type="submission" date="2020-10" db="EMBL/GenBank/DDBJ databases">
        <title>Microbiome of the Black Sea water column analyzed by genome centric metagenomics.</title>
        <authorList>
            <person name="Cabello-Yeves P.J."/>
            <person name="Callieri C."/>
            <person name="Picazo A."/>
            <person name="Mehrshad M."/>
            <person name="Haro-Moreno J.M."/>
            <person name="Roda-Garcia J."/>
            <person name="Dzembekova N."/>
            <person name="Slabakova V."/>
            <person name="Slabakova N."/>
            <person name="Moncheva S."/>
            <person name="Rodriguez-Valera F."/>
        </authorList>
    </citation>
    <scope>NUCLEOTIDE SEQUENCE</scope>
    <source>
        <strain evidence="12">BS307-5m-G49</strain>
    </source>
</reference>
<dbReference type="InterPro" id="IPR005761">
    <property type="entry name" value="UDP-N-AcMur-Glu-dNH2Pim_ligase"/>
</dbReference>
<feature type="domain" description="Mur ligase C-terminal" evidence="10">
    <location>
        <begin position="313"/>
        <end position="441"/>
    </location>
</feature>
<dbReference type="Pfam" id="PF02875">
    <property type="entry name" value="Mur_ligase_C"/>
    <property type="match status" value="1"/>
</dbReference>
<evidence type="ECO:0000256" key="2">
    <source>
        <dbReference type="ARBA" id="ARBA00022490"/>
    </source>
</evidence>
<comment type="pathway">
    <text evidence="9">Cell wall biogenesis; peptidoglycan biosynthesis.</text>
</comment>
<evidence type="ECO:0000313" key="13">
    <source>
        <dbReference type="Proteomes" id="UP000744438"/>
    </source>
</evidence>
<organism evidence="12 13">
    <name type="scientific">SAR86 cluster bacterium</name>
    <dbReference type="NCBI Taxonomy" id="2030880"/>
    <lineage>
        <taxon>Bacteria</taxon>
        <taxon>Pseudomonadati</taxon>
        <taxon>Pseudomonadota</taxon>
        <taxon>Gammaproteobacteria</taxon>
        <taxon>SAR86 cluster</taxon>
    </lineage>
</organism>
<keyword evidence="3 12" id="KW-0436">Ligase</keyword>
<evidence type="ECO:0000256" key="7">
    <source>
        <dbReference type="ARBA" id="ARBA00022984"/>
    </source>
</evidence>